<organism evidence="1 2">
    <name type="scientific">Trichonephila inaurata madagascariensis</name>
    <dbReference type="NCBI Taxonomy" id="2747483"/>
    <lineage>
        <taxon>Eukaryota</taxon>
        <taxon>Metazoa</taxon>
        <taxon>Ecdysozoa</taxon>
        <taxon>Arthropoda</taxon>
        <taxon>Chelicerata</taxon>
        <taxon>Arachnida</taxon>
        <taxon>Araneae</taxon>
        <taxon>Araneomorphae</taxon>
        <taxon>Entelegynae</taxon>
        <taxon>Araneoidea</taxon>
        <taxon>Nephilidae</taxon>
        <taxon>Trichonephila</taxon>
        <taxon>Trichonephila inaurata</taxon>
    </lineage>
</organism>
<keyword evidence="2" id="KW-1185">Reference proteome</keyword>
<evidence type="ECO:0000313" key="1">
    <source>
        <dbReference type="EMBL" id="GFY72441.1"/>
    </source>
</evidence>
<gene>
    <name evidence="1" type="ORF">TNIN_71231</name>
</gene>
<protein>
    <submittedName>
        <fullName evidence="1">Uncharacterized protein</fullName>
    </submittedName>
</protein>
<comment type="caution">
    <text evidence="1">The sequence shown here is derived from an EMBL/GenBank/DDBJ whole genome shotgun (WGS) entry which is preliminary data.</text>
</comment>
<dbReference type="EMBL" id="BMAV01019444">
    <property type="protein sequence ID" value="GFY72441.1"/>
    <property type="molecule type" value="Genomic_DNA"/>
</dbReference>
<sequence length="91" mass="10052">MSEEYGGCSISSHPQRRSSCRTHSALYGLALSGWIIALSQDPDVYPEHHIVPVLVVSTVRSLFSMRNKVANNGTTDVICDDDHRFDGGKDF</sequence>
<evidence type="ECO:0000313" key="2">
    <source>
        <dbReference type="Proteomes" id="UP000886998"/>
    </source>
</evidence>
<dbReference type="Proteomes" id="UP000886998">
    <property type="component" value="Unassembled WGS sequence"/>
</dbReference>
<accession>A0A8X7CLU7</accession>
<name>A0A8X7CLU7_9ARAC</name>
<dbReference type="OrthoDB" id="10466391at2759"/>
<proteinExistence type="predicted"/>
<dbReference type="AlphaFoldDB" id="A0A8X7CLU7"/>
<reference evidence="1" key="1">
    <citation type="submission" date="2020-08" db="EMBL/GenBank/DDBJ databases">
        <title>Multicomponent nature underlies the extraordinary mechanical properties of spider dragline silk.</title>
        <authorList>
            <person name="Kono N."/>
            <person name="Nakamura H."/>
            <person name="Mori M."/>
            <person name="Yoshida Y."/>
            <person name="Ohtoshi R."/>
            <person name="Malay A.D."/>
            <person name="Moran D.A.P."/>
            <person name="Tomita M."/>
            <person name="Numata K."/>
            <person name="Arakawa K."/>
        </authorList>
    </citation>
    <scope>NUCLEOTIDE SEQUENCE</scope>
</reference>